<evidence type="ECO:0000256" key="5">
    <source>
        <dbReference type="PROSITE-ProRule" id="PRU01240"/>
    </source>
</evidence>
<dbReference type="AlphaFoldDB" id="A0A4Q9GY58"/>
<dbReference type="InterPro" id="IPR015500">
    <property type="entry name" value="Peptidase_S8_subtilisin-rel"/>
</dbReference>
<gene>
    <name evidence="8" type="ORF">EYS42_11510</name>
</gene>
<dbReference type="InterPro" id="IPR036852">
    <property type="entry name" value="Peptidase_S8/S53_dom_sf"/>
</dbReference>
<organism evidence="8 9">
    <name type="scientific">Aquabacterium lacunae</name>
    <dbReference type="NCBI Taxonomy" id="2528630"/>
    <lineage>
        <taxon>Bacteria</taxon>
        <taxon>Pseudomonadati</taxon>
        <taxon>Pseudomonadota</taxon>
        <taxon>Betaproteobacteria</taxon>
        <taxon>Burkholderiales</taxon>
        <taxon>Aquabacterium</taxon>
    </lineage>
</organism>
<dbReference type="EMBL" id="SIXI01000004">
    <property type="protein sequence ID" value="TBO30312.1"/>
    <property type="molecule type" value="Genomic_DNA"/>
</dbReference>
<dbReference type="InterPro" id="IPR022398">
    <property type="entry name" value="Peptidase_S8_His-AS"/>
</dbReference>
<name>A0A4Q9GY58_9BURK</name>
<dbReference type="SUPFAM" id="SSF52743">
    <property type="entry name" value="Subtilisin-like"/>
    <property type="match status" value="1"/>
</dbReference>
<feature type="domain" description="Peptidase S8/S53" evidence="7">
    <location>
        <begin position="63"/>
        <end position="315"/>
    </location>
</feature>
<evidence type="ECO:0000256" key="6">
    <source>
        <dbReference type="SAM" id="SignalP"/>
    </source>
</evidence>
<dbReference type="RefSeq" id="WP_130968304.1">
    <property type="nucleotide sequence ID" value="NZ_SIXI01000004.1"/>
</dbReference>
<evidence type="ECO:0000313" key="9">
    <source>
        <dbReference type="Proteomes" id="UP000292120"/>
    </source>
</evidence>
<evidence type="ECO:0000259" key="7">
    <source>
        <dbReference type="Pfam" id="PF00082"/>
    </source>
</evidence>
<keyword evidence="2 5" id="KW-0645">Protease</keyword>
<dbReference type="PROSITE" id="PS51892">
    <property type="entry name" value="SUBTILASE"/>
    <property type="match status" value="1"/>
</dbReference>
<sequence length="747" mass="78693">MVNFRNALVAWSCLLSLGVAQAQWAGLTPWSPPWLSPPLSDWQRANQLQQLGGARWLAQGVNGHGVIVAVLDTGLNRQVADFANWQRVLPGINAIDGSQNVQDESGHGTQVASLLAAPINGAGVVGVAPMATLLPIKVVAGDLASSAAVTAGLQAAQRAGARVVNMSLAATGPTATQALKELAATDRTLVVVAAGNQGQPEAAWPARYAGTAWAQGTMLVVGAVDVNRQLASFSNQAGSAAAHYLVAPGVNIQGAGTSGTLTLSGTSQATPAVSGAAALLLSKWPYLRASQVGAILLQTADDLGAPGVDPVYGHGLLNIDRALSPVGSFTYRTARGVTFTVPLSSGRVLSSQPRVASPQAFQGLITQVFDAHGRHFTRDEGQALAARTRLRLDTLLGQDGLLGELSLRPLGAGLLGWSYQAQTRPTQSPRGPWGPADPFSPQAKAPLAQFHAWQWRSPTQAGAPTGWQVAVGDGGTATMALGAGSLSGLDGIQHTAWAPQEWQSWLASPLIGLSPKHRLGAIGVPLAPGWQLRGAWLNPQADDSQARGRLQATELHHEGPGHRLNLNFSVLDEHGFLGGYSREPLGLNQQTRTVGVTLAGAWQLDTHWALGLQWTRADSPAPANHGLLLASTRLLADGHAVGLMRRDTWVPGDRLSLTHQAPLRASQGSLTYQVIDQVDPDTGVPHYAEHTVQLKPEARERLTELRYTRPDGPGRQWAVALAWRVHPDHDATASAELALGLSYNIRF</sequence>
<dbReference type="InterPro" id="IPR050131">
    <property type="entry name" value="Peptidase_S8_subtilisin-like"/>
</dbReference>
<dbReference type="PROSITE" id="PS00137">
    <property type="entry name" value="SUBTILASE_HIS"/>
    <property type="match status" value="1"/>
</dbReference>
<comment type="similarity">
    <text evidence="1 5">Belongs to the peptidase S8 family.</text>
</comment>
<reference evidence="8 9" key="1">
    <citation type="submission" date="2019-02" db="EMBL/GenBank/DDBJ databases">
        <title>Aquabacterium sp. strain KMB7.</title>
        <authorList>
            <person name="Chen W.-M."/>
        </authorList>
    </citation>
    <scope>NUCLEOTIDE SEQUENCE [LARGE SCALE GENOMIC DNA]</scope>
    <source>
        <strain evidence="8 9">KMB7</strain>
    </source>
</reference>
<keyword evidence="6" id="KW-0732">Signal</keyword>
<feature type="chain" id="PRO_5020977914" description="Peptidase S8/S53 domain-containing protein" evidence="6">
    <location>
        <begin position="23"/>
        <end position="747"/>
    </location>
</feature>
<evidence type="ECO:0000256" key="4">
    <source>
        <dbReference type="ARBA" id="ARBA00022825"/>
    </source>
</evidence>
<dbReference type="Proteomes" id="UP000292120">
    <property type="component" value="Unassembled WGS sequence"/>
</dbReference>
<accession>A0A4Q9GY58</accession>
<feature type="active site" description="Charge relay system" evidence="5">
    <location>
        <position position="107"/>
    </location>
</feature>
<dbReference type="InterPro" id="IPR000209">
    <property type="entry name" value="Peptidase_S8/S53_dom"/>
</dbReference>
<proteinExistence type="inferred from homology"/>
<dbReference type="GO" id="GO:0004252">
    <property type="term" value="F:serine-type endopeptidase activity"/>
    <property type="evidence" value="ECO:0007669"/>
    <property type="project" value="UniProtKB-UniRule"/>
</dbReference>
<evidence type="ECO:0000256" key="1">
    <source>
        <dbReference type="ARBA" id="ARBA00011073"/>
    </source>
</evidence>
<dbReference type="Pfam" id="PF00082">
    <property type="entry name" value="Peptidase_S8"/>
    <property type="match status" value="1"/>
</dbReference>
<keyword evidence="9" id="KW-1185">Reference proteome</keyword>
<feature type="signal peptide" evidence="6">
    <location>
        <begin position="1"/>
        <end position="22"/>
    </location>
</feature>
<protein>
    <recommendedName>
        <fullName evidence="7">Peptidase S8/S53 domain-containing protein</fullName>
    </recommendedName>
</protein>
<dbReference type="GO" id="GO:0006508">
    <property type="term" value="P:proteolysis"/>
    <property type="evidence" value="ECO:0007669"/>
    <property type="project" value="UniProtKB-KW"/>
</dbReference>
<comment type="caution">
    <text evidence="8">The sequence shown here is derived from an EMBL/GenBank/DDBJ whole genome shotgun (WGS) entry which is preliminary data.</text>
</comment>
<evidence type="ECO:0000256" key="2">
    <source>
        <dbReference type="ARBA" id="ARBA00022670"/>
    </source>
</evidence>
<evidence type="ECO:0000256" key="3">
    <source>
        <dbReference type="ARBA" id="ARBA00022801"/>
    </source>
</evidence>
<keyword evidence="4 5" id="KW-0720">Serine protease</keyword>
<dbReference type="Gene3D" id="3.40.50.200">
    <property type="entry name" value="Peptidase S8/S53 domain"/>
    <property type="match status" value="1"/>
</dbReference>
<evidence type="ECO:0000313" key="8">
    <source>
        <dbReference type="EMBL" id="TBO30312.1"/>
    </source>
</evidence>
<keyword evidence="3 5" id="KW-0378">Hydrolase</keyword>
<dbReference type="PROSITE" id="PS00138">
    <property type="entry name" value="SUBTILASE_SER"/>
    <property type="match status" value="1"/>
</dbReference>
<feature type="active site" description="Charge relay system" evidence="5">
    <location>
        <position position="267"/>
    </location>
</feature>
<dbReference type="PRINTS" id="PR00723">
    <property type="entry name" value="SUBTILISIN"/>
</dbReference>
<dbReference type="InterPro" id="IPR023828">
    <property type="entry name" value="Peptidase_S8_Ser-AS"/>
</dbReference>
<dbReference type="PANTHER" id="PTHR43806:SF11">
    <property type="entry name" value="CEREVISIN-RELATED"/>
    <property type="match status" value="1"/>
</dbReference>
<feature type="active site" description="Charge relay system" evidence="5">
    <location>
        <position position="72"/>
    </location>
</feature>
<dbReference type="OrthoDB" id="5760545at2"/>
<dbReference type="PANTHER" id="PTHR43806">
    <property type="entry name" value="PEPTIDASE S8"/>
    <property type="match status" value="1"/>
</dbReference>